<protein>
    <submittedName>
        <fullName evidence="8">Uncharacterized protein LOC106468552</fullName>
    </submittedName>
</protein>
<evidence type="ECO:0000256" key="4">
    <source>
        <dbReference type="PROSITE-ProRule" id="PRU00146"/>
    </source>
</evidence>
<dbReference type="RefSeq" id="XP_022252592.1">
    <property type="nucleotide sequence ID" value="XM_022396884.1"/>
</dbReference>
<dbReference type="Proteomes" id="UP000694941">
    <property type="component" value="Unplaced"/>
</dbReference>
<dbReference type="InterPro" id="IPR011011">
    <property type="entry name" value="Znf_FYVE_PHD"/>
</dbReference>
<dbReference type="SMART" id="SM00249">
    <property type="entry name" value="PHD"/>
    <property type="match status" value="1"/>
</dbReference>
<keyword evidence="7" id="KW-1185">Reference proteome</keyword>
<dbReference type="GeneID" id="106468552"/>
<reference evidence="8" key="1">
    <citation type="submission" date="2025-08" db="UniProtKB">
        <authorList>
            <consortium name="RefSeq"/>
        </authorList>
    </citation>
    <scope>IDENTIFICATION</scope>
    <source>
        <tissue evidence="8">Muscle</tissue>
    </source>
</reference>
<dbReference type="InterPro" id="IPR019786">
    <property type="entry name" value="Zinc_finger_PHD-type_CS"/>
</dbReference>
<dbReference type="InterPro" id="IPR013083">
    <property type="entry name" value="Znf_RING/FYVE/PHD"/>
</dbReference>
<keyword evidence="3" id="KW-0862">Zinc</keyword>
<proteinExistence type="predicted"/>
<dbReference type="Gene3D" id="3.30.40.10">
    <property type="entry name" value="Zinc/RING finger domain, C3HC4 (zinc finger)"/>
    <property type="match status" value="1"/>
</dbReference>
<organism evidence="7 8">
    <name type="scientific">Limulus polyphemus</name>
    <name type="common">Atlantic horseshoe crab</name>
    <dbReference type="NCBI Taxonomy" id="6850"/>
    <lineage>
        <taxon>Eukaryota</taxon>
        <taxon>Metazoa</taxon>
        <taxon>Ecdysozoa</taxon>
        <taxon>Arthropoda</taxon>
        <taxon>Chelicerata</taxon>
        <taxon>Merostomata</taxon>
        <taxon>Xiphosura</taxon>
        <taxon>Limulidae</taxon>
        <taxon>Limulus</taxon>
    </lineage>
</organism>
<gene>
    <name evidence="8" type="primary">LOC106468552</name>
</gene>
<evidence type="ECO:0000256" key="2">
    <source>
        <dbReference type="ARBA" id="ARBA00022771"/>
    </source>
</evidence>
<dbReference type="InterPro" id="IPR001965">
    <property type="entry name" value="Znf_PHD"/>
</dbReference>
<evidence type="ECO:0000313" key="7">
    <source>
        <dbReference type="Proteomes" id="UP000694941"/>
    </source>
</evidence>
<dbReference type="Pfam" id="PF00628">
    <property type="entry name" value="PHD"/>
    <property type="match status" value="1"/>
</dbReference>
<dbReference type="SUPFAM" id="SSF57903">
    <property type="entry name" value="FYVE/PHD zinc finger"/>
    <property type="match status" value="1"/>
</dbReference>
<dbReference type="CDD" id="cd15523">
    <property type="entry name" value="PHD_PHF21A"/>
    <property type="match status" value="1"/>
</dbReference>
<evidence type="ECO:0000256" key="1">
    <source>
        <dbReference type="ARBA" id="ARBA00022723"/>
    </source>
</evidence>
<dbReference type="PROSITE" id="PS50016">
    <property type="entry name" value="ZF_PHD_2"/>
    <property type="match status" value="1"/>
</dbReference>
<evidence type="ECO:0000256" key="3">
    <source>
        <dbReference type="ARBA" id="ARBA00022833"/>
    </source>
</evidence>
<keyword evidence="5" id="KW-0175">Coiled coil</keyword>
<evidence type="ECO:0000259" key="6">
    <source>
        <dbReference type="PROSITE" id="PS50016"/>
    </source>
</evidence>
<dbReference type="PROSITE" id="PS01359">
    <property type="entry name" value="ZF_PHD_1"/>
    <property type="match status" value="1"/>
</dbReference>
<feature type="domain" description="PHD-type" evidence="6">
    <location>
        <begin position="316"/>
        <end position="363"/>
    </location>
</feature>
<feature type="non-terminal residue" evidence="8">
    <location>
        <position position="1"/>
    </location>
</feature>
<evidence type="ECO:0000313" key="8">
    <source>
        <dbReference type="RefSeq" id="XP_022252592.1"/>
    </source>
</evidence>
<name>A0ABM1T9N6_LIMPO</name>
<sequence>PFSKLKTWGKFIKLLKDFLRSTALSLLFQIQMQSKIHLPTSKQGTLIHSLPQQALRHVVPTVVNSLVSTGTNLTLKTPLGTAVLLPSCSTSTSALLSTRPAEQHRSQPLLVVPSISTHSGDGPRFVLNLSPPIRIPQYPPPLNKVTVPVVVSNQTLPLSNNVLLGQSAPVIVSTSQPLITMKSSVSVSRVKTVAPVLKPTQAEEQKKANFMAALGLVTKDALSELQNKKVERKRRTTANPQFSNAALEEKRRNAAFLNVEGKYPPYKKSRGRPRLISSPTKNGSFCVQDERTVTSAELVPNGFHSPCKSAITDTHEDMCAICRQQGELLMCDTCNLVFHLTCLKPPLLTVPVGTWSCPQCQPSQSDMNVENSSVNTSLPTVTITETTCVVSVTPPTLSVPVMSTCALTVPIPSAAPCVVSLPIILTSANPTNITLPAAAKAIPTVPVPVSVSLVATNVSVPTTVLNHWNTPINTTSSVIHKAAKKEEKQNLVKRSMELRSEKMQLEEKAQHLISVISNQKQKQIELQSLYQKTSDSLSKLQNVIRQVKESF</sequence>
<keyword evidence="2 4" id="KW-0863">Zinc-finger</keyword>
<dbReference type="PANTHER" id="PTHR24102:SF28">
    <property type="entry name" value="PHD-TYPE DOMAIN-CONTAINING PROTEIN"/>
    <property type="match status" value="1"/>
</dbReference>
<dbReference type="InterPro" id="IPR019787">
    <property type="entry name" value="Znf_PHD-finger"/>
</dbReference>
<accession>A0ABM1T9N6</accession>
<dbReference type="PANTHER" id="PTHR24102">
    <property type="entry name" value="PHD FINGER PROTEIN"/>
    <property type="match status" value="1"/>
</dbReference>
<evidence type="ECO:0000256" key="5">
    <source>
        <dbReference type="SAM" id="Coils"/>
    </source>
</evidence>
<keyword evidence="1" id="KW-0479">Metal-binding</keyword>
<feature type="coiled-coil region" evidence="5">
    <location>
        <begin position="481"/>
        <end position="522"/>
    </location>
</feature>